<reference evidence="1" key="1">
    <citation type="submission" date="2020-04" db="EMBL/GenBank/DDBJ databases">
        <authorList>
            <person name="Alioto T."/>
            <person name="Alioto T."/>
            <person name="Gomez Garrido J."/>
        </authorList>
    </citation>
    <scope>NUCLEOTIDE SEQUENCE</scope>
    <source>
        <strain evidence="1">A484AB</strain>
    </source>
</reference>
<dbReference type="Gene3D" id="2.60.120.200">
    <property type="match status" value="5"/>
</dbReference>
<evidence type="ECO:0000313" key="2">
    <source>
        <dbReference type="Proteomes" id="UP001152795"/>
    </source>
</evidence>
<feature type="non-terminal residue" evidence="1">
    <location>
        <position position="1"/>
    </location>
</feature>
<sequence length="832" mass="91754">MDWLVGKGATPSQYTGPTRDHTTGGIFGQYMFVEASFATVGHKARLVTGRFHATTGNGFCIKFWYNMYGVNIGTLNVIVKNRAGNATERILWSLSGNQKWGWRQGQAPVVSSRDSYQVVFEAILAGGVRGDIAIDDITYISGTCTVSPSTALPVKPTTKPATPIPTTPGRGQFDCNFESGFCTWSQGAGARFNWTRQQGKTSSINTGPSQDHTLKNNNGSYIYAEASSPRRPGDKAILVSQQVPANSRPGNCIIFWYHMFGAHVGALNLYIQTGSGALPKPTWTRNGTQGNEWKRGMVFYPSIQSSKILFEAVRGRSYAGDIALDDLQIKSGFCPPADACSFEQNNLCGWKNEPTKDDFDWTRATGGTASVNTGPSADHTFGTSKGYYMYIEATGKSRGDKAQLLSPRYPKTTGRCLQFWYHMYGSDMGTLTVYKKVLTSGSSYNIRIWWRSGDKSNIWRIGRVSVWSSTYDYQAVFEGVVGRSFRGDIAIDDVKLLDGKCPPAGNCDFESDTCTWTNSLVGDTFDWRRNKGSTLSGSTGPSVDHTRQDSSGYYMYIEASSPRRRGDIALLTSEEFFRTSSSGRCIKFWYHMYGKSIGSLNIYYKTNVTKQIIWGLSGQQTTNRGSGGWKFGQAPIRSNVVYQIIFEGIIGTSHTGDIAVDDIRFTTSACSILPSSVTVTPAPPPTTVPTIPGSTPAPSPYDCNFDVGTCQWTYDSTADFQWSRKNHGTPSTFTGPDHDHTTNDGSGYYLYLETSSPRQPNDTARMLGPQIPSTKQKCLQFWYHMYGLDVDSLNVYIKSGGNLGNPVWTRSGDQNDLWRHATLSITSQSQFQ</sequence>
<dbReference type="AlphaFoldDB" id="A0A7D9IJS6"/>
<dbReference type="PANTHER" id="PTHR23282:SF148">
    <property type="entry name" value="MAM DOMAIN-CONTAINING PROTEIN"/>
    <property type="match status" value="1"/>
</dbReference>
<dbReference type="EMBL" id="CACRXK020005745">
    <property type="protein sequence ID" value="CAB4007263.1"/>
    <property type="molecule type" value="Genomic_DNA"/>
</dbReference>
<dbReference type="InterPro" id="IPR000998">
    <property type="entry name" value="MAM_dom"/>
</dbReference>
<dbReference type="PROSITE" id="PS50060">
    <property type="entry name" value="MAM_2"/>
    <property type="match status" value="5"/>
</dbReference>
<dbReference type="InterPro" id="IPR013320">
    <property type="entry name" value="ConA-like_dom_sf"/>
</dbReference>
<keyword evidence="2" id="KW-1185">Reference proteome</keyword>
<proteinExistence type="predicted"/>
<dbReference type="CDD" id="cd06263">
    <property type="entry name" value="MAM"/>
    <property type="match status" value="5"/>
</dbReference>
<dbReference type="Pfam" id="PF00629">
    <property type="entry name" value="MAM"/>
    <property type="match status" value="5"/>
</dbReference>
<dbReference type="SUPFAM" id="SSF49899">
    <property type="entry name" value="Concanavalin A-like lectins/glucanases"/>
    <property type="match status" value="5"/>
</dbReference>
<protein>
    <submittedName>
        <fullName evidence="1">MAM and LDL-receptor class A domain-containing 2-like</fullName>
    </submittedName>
</protein>
<dbReference type="PANTHER" id="PTHR23282">
    <property type="entry name" value="APICAL ENDOSOMAL GLYCOPROTEIN PRECURSOR"/>
    <property type="match status" value="1"/>
</dbReference>
<accession>A0A7D9IJS6</accession>
<organism evidence="1 2">
    <name type="scientific">Paramuricea clavata</name>
    <name type="common">Red gorgonian</name>
    <name type="synonym">Violescent sea-whip</name>
    <dbReference type="NCBI Taxonomy" id="317549"/>
    <lineage>
        <taxon>Eukaryota</taxon>
        <taxon>Metazoa</taxon>
        <taxon>Cnidaria</taxon>
        <taxon>Anthozoa</taxon>
        <taxon>Octocorallia</taxon>
        <taxon>Malacalcyonacea</taxon>
        <taxon>Plexauridae</taxon>
        <taxon>Paramuricea</taxon>
    </lineage>
</organism>
<dbReference type="PRINTS" id="PR00020">
    <property type="entry name" value="MAMDOMAIN"/>
</dbReference>
<dbReference type="SMART" id="SM00137">
    <property type="entry name" value="MAM"/>
    <property type="match status" value="5"/>
</dbReference>
<comment type="caution">
    <text evidence="1">The sequence shown here is derived from an EMBL/GenBank/DDBJ whole genome shotgun (WGS) entry which is preliminary data.</text>
</comment>
<evidence type="ECO:0000313" key="1">
    <source>
        <dbReference type="EMBL" id="CAB4007263.1"/>
    </source>
</evidence>
<dbReference type="OrthoDB" id="412155at2759"/>
<dbReference type="InterPro" id="IPR051560">
    <property type="entry name" value="MAM_domain-containing"/>
</dbReference>
<name>A0A7D9IJS6_PARCT</name>
<dbReference type="GO" id="GO:0016020">
    <property type="term" value="C:membrane"/>
    <property type="evidence" value="ECO:0007669"/>
    <property type="project" value="InterPro"/>
</dbReference>
<gene>
    <name evidence="1" type="ORF">PACLA_8A021985</name>
</gene>
<dbReference type="Proteomes" id="UP001152795">
    <property type="component" value="Unassembled WGS sequence"/>
</dbReference>